<dbReference type="CDD" id="cd00146">
    <property type="entry name" value="PKD"/>
    <property type="match status" value="1"/>
</dbReference>
<evidence type="ECO:0000259" key="8">
    <source>
        <dbReference type="PROSITE" id="PS01124"/>
    </source>
</evidence>
<comment type="caution">
    <text evidence="11">The sequence shown here is derived from an EMBL/GenBank/DDBJ whole genome shotgun (WGS) entry which is preliminary data.</text>
</comment>
<dbReference type="PANTHER" id="PTHR43547">
    <property type="entry name" value="TWO-COMPONENT HISTIDINE KINASE"/>
    <property type="match status" value="1"/>
</dbReference>
<sequence>MNSLTKDSRSNQKNEVHNFLKNQVLTFVLFSLALAAFLVSNSSYGQDNIYFDKITTDDGLSQNDVNSIYQDAQGFMWFGTHDGLNMYDGYDFTVYNPQNDVAGSINSNLIFKILGDEKGNLWVGTTGRGLNFFDRSTSTFTAFMHDEEDASTLDNDHISDLLIDTKNRLWVATSRGINLLDLNKPLDSVNFQKYHLENISFRLGWDGKIIYDIFEDSEKRIFVGGSGGLYQMARDENGHIYFKLMNESFGLEEQTVTCINQDNLGRLIIGTNQGFYIQEKRNGHSKLKKIAKGQFNSILIDKKGHIWAGSNQGLLQFANSPLKDIPTLVNQFVYSPYDESSISKNIIKSLYTDNTGIIWVGTNGGGINKFDPERKKFTTIQKTMHPNSLSYDKIRAMYEDSKGTLWVGTEGGGLNMQVLSKDGISKKKFKNFQRVSKPFALTEIGEPGNKKLLIGVEGSPGLYKVDIEDSENITDNDIVPFHEVNQSVFAILEDKDKTLWIGTYGAGLQRWIKKDDGYKIDIFMSNIGDAKSISSNIIRNIYEDVKGNIWIGTGDGLCRLDLGEKNKNNPNFKVFKNRKDDKNSLSHNYILSMYESEKGDFWVGTFGGGLNKLTIQNKKVTFKSYSESNGLPNNVIKGILEDSEGSLWLSTNQGISKFCPKEETFKNYDVNDGLQSNEFQELACLKRANGQMLFGGVNGFNTFFPEDIEENSFRAETIITNLSIFNKEINVGEKIGGRVLLNEPISNTDQIELKYRENNFSFAFAALHYAAPQKNQFAYMLEGFDEEWITTTSDKRFATYTNLAPGSYTLKVKASNNDGLWDDSPTALKIKVIPPIYRTNVAYAFYGLLILGLLWWFWRYTFIRTTEKHQLQLEHIEKEQSEELQRVKLEFFTNISHEFRTPLTLIKGPLEYLQKNAGSLDQETVDEQHTLMHKNTNYLLRLVNQLLDFRKLNQGKMRLVVRNTDVISFIKEVVEPFQFLAHKKAIHLNINTKHRSLITWFDHEALEKIMNNLLSNAFKFTPENGHIVTSIHKETINEQNHLVLRVKDSGTGIEKDKLNDIFQRFYVEKDENQVNPEGMGIGLSFTKDLIELHQGSIKVISEQGKGTEFIVILPMNKDAYENVKGITCKESTDSDFLVRSSETESFAIGLNDELADENLSKSRSKQPVLLIVDDNADIRSFIKQSLKDSYTIYESENGKQGLETANEILPNIILSDVVMPMMDGIEFCNLIKTKEETSHIPVVMLTAKSSEESKLEGLKSGADDYLTKPFNMEMLKLKLANIVKQRNELRKRFNRNIAIQPSEVTVTSTDEKFLSQAMEIVEKHMMNTDFNVEMMVKEMGLSRSNLYLKFKEITGLSSSEFIRNVRLKRAVQLFESSDLSVKEIMYMTGFNTASYFSKCFKKQFGVIPSEYVSKMKNGKKALGS</sequence>
<gene>
    <name evidence="11" type="ORF">ACFSQJ_10445</name>
</gene>
<dbReference type="Gene3D" id="1.10.287.130">
    <property type="match status" value="1"/>
</dbReference>
<feature type="domain" description="Response regulatory" evidence="10">
    <location>
        <begin position="1168"/>
        <end position="1283"/>
    </location>
</feature>
<dbReference type="InterPro" id="IPR018060">
    <property type="entry name" value="HTH_AraC"/>
</dbReference>
<dbReference type="InterPro" id="IPR011110">
    <property type="entry name" value="Reg_prop"/>
</dbReference>
<dbReference type="Gene3D" id="3.30.565.10">
    <property type="entry name" value="Histidine kinase-like ATPase, C-terminal domain"/>
    <property type="match status" value="1"/>
</dbReference>
<dbReference type="SUPFAM" id="SSF52172">
    <property type="entry name" value="CheY-like"/>
    <property type="match status" value="1"/>
</dbReference>
<dbReference type="SUPFAM" id="SSF47384">
    <property type="entry name" value="Homodimeric domain of signal transducing histidine kinase"/>
    <property type="match status" value="1"/>
</dbReference>
<dbReference type="RefSeq" id="WP_377766890.1">
    <property type="nucleotide sequence ID" value="NZ_JBHULB010000013.1"/>
</dbReference>
<evidence type="ECO:0000256" key="3">
    <source>
        <dbReference type="ARBA" id="ARBA00022553"/>
    </source>
</evidence>
<dbReference type="Gene3D" id="2.130.10.10">
    <property type="entry name" value="YVTN repeat-like/Quinoprotein amine dehydrogenase"/>
    <property type="match status" value="3"/>
</dbReference>
<evidence type="ECO:0000256" key="4">
    <source>
        <dbReference type="ARBA" id="ARBA00023015"/>
    </source>
</evidence>
<dbReference type="InterPro" id="IPR004358">
    <property type="entry name" value="Sig_transdc_His_kin-like_C"/>
</dbReference>
<evidence type="ECO:0000256" key="7">
    <source>
        <dbReference type="SAM" id="Phobius"/>
    </source>
</evidence>
<accession>A0ABW5MVQ3</accession>
<dbReference type="InterPro" id="IPR036890">
    <property type="entry name" value="HATPase_C_sf"/>
</dbReference>
<dbReference type="InterPro" id="IPR001789">
    <property type="entry name" value="Sig_transdc_resp-reg_receiver"/>
</dbReference>
<dbReference type="SUPFAM" id="SSF63829">
    <property type="entry name" value="Calcium-dependent phosphotriesterase"/>
    <property type="match status" value="3"/>
</dbReference>
<evidence type="ECO:0000259" key="10">
    <source>
        <dbReference type="PROSITE" id="PS50110"/>
    </source>
</evidence>
<dbReference type="PANTHER" id="PTHR43547:SF2">
    <property type="entry name" value="HYBRID SIGNAL TRANSDUCTION HISTIDINE KINASE C"/>
    <property type="match status" value="1"/>
</dbReference>
<dbReference type="CDD" id="cd00082">
    <property type="entry name" value="HisKA"/>
    <property type="match status" value="1"/>
</dbReference>
<dbReference type="InterPro" id="IPR036097">
    <property type="entry name" value="HisK_dim/P_sf"/>
</dbReference>
<keyword evidence="7" id="KW-0472">Membrane</keyword>
<dbReference type="Gene3D" id="1.10.10.60">
    <property type="entry name" value="Homeodomain-like"/>
    <property type="match status" value="2"/>
</dbReference>
<dbReference type="PROSITE" id="PS50110">
    <property type="entry name" value="RESPONSE_REGULATORY"/>
    <property type="match status" value="1"/>
</dbReference>
<dbReference type="PRINTS" id="PR00344">
    <property type="entry name" value="BCTRLSENSOR"/>
</dbReference>
<dbReference type="Proteomes" id="UP001597526">
    <property type="component" value="Unassembled WGS sequence"/>
</dbReference>
<dbReference type="InterPro" id="IPR011006">
    <property type="entry name" value="CheY-like_superfamily"/>
</dbReference>
<dbReference type="InterPro" id="IPR011123">
    <property type="entry name" value="Y_Y_Y"/>
</dbReference>
<dbReference type="Pfam" id="PF00072">
    <property type="entry name" value="Response_reg"/>
    <property type="match status" value="1"/>
</dbReference>
<feature type="transmembrane region" description="Helical" evidence="7">
    <location>
        <begin position="841"/>
        <end position="858"/>
    </location>
</feature>
<dbReference type="SUPFAM" id="SSF46689">
    <property type="entry name" value="Homeodomain-like"/>
    <property type="match status" value="1"/>
</dbReference>
<protein>
    <recommendedName>
        <fullName evidence="2">histidine kinase</fullName>
        <ecNumber evidence="2">2.7.13.3</ecNumber>
    </recommendedName>
</protein>
<comment type="catalytic activity">
    <reaction evidence="1">
        <text>ATP + protein L-histidine = ADP + protein N-phospho-L-histidine.</text>
        <dbReference type="EC" id="2.7.13.3"/>
    </reaction>
</comment>
<keyword evidence="5" id="KW-0804">Transcription</keyword>
<dbReference type="SMART" id="SM00342">
    <property type="entry name" value="HTH_ARAC"/>
    <property type="match status" value="1"/>
</dbReference>
<dbReference type="PROSITE" id="PS50109">
    <property type="entry name" value="HIS_KIN"/>
    <property type="match status" value="1"/>
</dbReference>
<keyword evidence="7" id="KW-0812">Transmembrane</keyword>
<dbReference type="Pfam" id="PF07494">
    <property type="entry name" value="Reg_prop"/>
    <property type="match status" value="8"/>
</dbReference>
<evidence type="ECO:0000256" key="1">
    <source>
        <dbReference type="ARBA" id="ARBA00000085"/>
    </source>
</evidence>
<dbReference type="InterPro" id="IPR005467">
    <property type="entry name" value="His_kinase_dom"/>
</dbReference>
<dbReference type="SUPFAM" id="SSF55874">
    <property type="entry name" value="ATPase domain of HSP90 chaperone/DNA topoisomerase II/histidine kinase"/>
    <property type="match status" value="1"/>
</dbReference>
<evidence type="ECO:0000256" key="6">
    <source>
        <dbReference type="PROSITE-ProRule" id="PRU00169"/>
    </source>
</evidence>
<dbReference type="InterPro" id="IPR009057">
    <property type="entry name" value="Homeodomain-like_sf"/>
</dbReference>
<feature type="domain" description="Histidine kinase" evidence="9">
    <location>
        <begin position="894"/>
        <end position="1117"/>
    </location>
</feature>
<dbReference type="PROSITE" id="PS01124">
    <property type="entry name" value="HTH_ARAC_FAMILY_2"/>
    <property type="match status" value="1"/>
</dbReference>
<name>A0ABW5MVQ3_9FLAO</name>
<keyword evidence="7" id="KW-1133">Transmembrane helix</keyword>
<dbReference type="InterPro" id="IPR003661">
    <property type="entry name" value="HisK_dim/P_dom"/>
</dbReference>
<dbReference type="Gene3D" id="2.60.40.10">
    <property type="entry name" value="Immunoglobulins"/>
    <property type="match status" value="1"/>
</dbReference>
<keyword evidence="4" id="KW-0805">Transcription regulation</keyword>
<dbReference type="EMBL" id="JBHULB010000013">
    <property type="protein sequence ID" value="MFD2587352.1"/>
    <property type="molecule type" value="Genomic_DNA"/>
</dbReference>
<feature type="domain" description="HTH araC/xylS-type" evidence="8">
    <location>
        <begin position="1315"/>
        <end position="1414"/>
    </location>
</feature>
<dbReference type="InterPro" id="IPR015943">
    <property type="entry name" value="WD40/YVTN_repeat-like_dom_sf"/>
</dbReference>
<dbReference type="Pfam" id="PF00512">
    <property type="entry name" value="HisKA"/>
    <property type="match status" value="1"/>
</dbReference>
<keyword evidence="12" id="KW-1185">Reference proteome</keyword>
<dbReference type="Pfam" id="PF12833">
    <property type="entry name" value="HTH_18"/>
    <property type="match status" value="1"/>
</dbReference>
<dbReference type="Pfam" id="PF02518">
    <property type="entry name" value="HATPase_c"/>
    <property type="match status" value="1"/>
</dbReference>
<dbReference type="InterPro" id="IPR013783">
    <property type="entry name" value="Ig-like_fold"/>
</dbReference>
<evidence type="ECO:0000313" key="11">
    <source>
        <dbReference type="EMBL" id="MFD2587352.1"/>
    </source>
</evidence>
<organism evidence="11 12">
    <name type="scientific">Croceitalea marina</name>
    <dbReference type="NCBI Taxonomy" id="1775166"/>
    <lineage>
        <taxon>Bacteria</taxon>
        <taxon>Pseudomonadati</taxon>
        <taxon>Bacteroidota</taxon>
        <taxon>Flavobacteriia</taxon>
        <taxon>Flavobacteriales</taxon>
        <taxon>Flavobacteriaceae</taxon>
        <taxon>Croceitalea</taxon>
    </lineage>
</organism>
<dbReference type="SMART" id="SM00448">
    <property type="entry name" value="REC"/>
    <property type="match status" value="1"/>
</dbReference>
<proteinExistence type="predicted"/>
<evidence type="ECO:0000256" key="2">
    <source>
        <dbReference type="ARBA" id="ARBA00012438"/>
    </source>
</evidence>
<reference evidence="12" key="1">
    <citation type="journal article" date="2019" name="Int. J. Syst. Evol. Microbiol.">
        <title>The Global Catalogue of Microorganisms (GCM) 10K type strain sequencing project: providing services to taxonomists for standard genome sequencing and annotation.</title>
        <authorList>
            <consortium name="The Broad Institute Genomics Platform"/>
            <consortium name="The Broad Institute Genome Sequencing Center for Infectious Disease"/>
            <person name="Wu L."/>
            <person name="Ma J."/>
        </authorList>
    </citation>
    <scope>NUCLEOTIDE SEQUENCE [LARGE SCALE GENOMIC DNA]</scope>
    <source>
        <strain evidence="12">KCTC 52368</strain>
    </source>
</reference>
<evidence type="ECO:0000256" key="5">
    <source>
        <dbReference type="ARBA" id="ARBA00023163"/>
    </source>
</evidence>
<feature type="modified residue" description="4-aspartylphosphate" evidence="6">
    <location>
        <position position="1216"/>
    </location>
</feature>
<keyword evidence="3 6" id="KW-0597">Phosphoprotein</keyword>
<evidence type="ECO:0000313" key="12">
    <source>
        <dbReference type="Proteomes" id="UP001597526"/>
    </source>
</evidence>
<evidence type="ECO:0000259" key="9">
    <source>
        <dbReference type="PROSITE" id="PS50109"/>
    </source>
</evidence>
<dbReference type="Gene3D" id="3.40.50.2300">
    <property type="match status" value="1"/>
</dbReference>
<dbReference type="InterPro" id="IPR003594">
    <property type="entry name" value="HATPase_dom"/>
</dbReference>
<dbReference type="EC" id="2.7.13.3" evidence="2"/>
<dbReference type="SMART" id="SM00388">
    <property type="entry name" value="HisKA"/>
    <property type="match status" value="1"/>
</dbReference>
<dbReference type="SMART" id="SM00387">
    <property type="entry name" value="HATPase_c"/>
    <property type="match status" value="1"/>
</dbReference>
<dbReference type="Pfam" id="PF07495">
    <property type="entry name" value="Y_Y_Y"/>
    <property type="match status" value="1"/>
</dbReference>